<dbReference type="PANTHER" id="PTHR44535:SF5">
    <property type="entry name" value="PROTEIN KINASE DOMAIN-CONTAINING PROTEIN"/>
    <property type="match status" value="1"/>
</dbReference>
<keyword evidence="10 17" id="KW-0808">Transferase</keyword>
<proteinExistence type="inferred from homology"/>
<evidence type="ECO:0000313" key="17">
    <source>
        <dbReference type="EMBL" id="KAK3920881.1"/>
    </source>
</evidence>
<dbReference type="InterPro" id="IPR000408">
    <property type="entry name" value="Reg_chr_condens"/>
</dbReference>
<dbReference type="SUPFAM" id="SSF50985">
    <property type="entry name" value="RCC1/BLIP-II"/>
    <property type="match status" value="1"/>
</dbReference>
<dbReference type="GO" id="GO:0005737">
    <property type="term" value="C:cytoplasm"/>
    <property type="evidence" value="ECO:0007669"/>
    <property type="project" value="UniProtKB-SubCell"/>
</dbReference>
<dbReference type="GO" id="GO:0003676">
    <property type="term" value="F:nucleic acid binding"/>
    <property type="evidence" value="ECO:0007669"/>
    <property type="project" value="InterPro"/>
</dbReference>
<evidence type="ECO:0000256" key="8">
    <source>
        <dbReference type="ARBA" id="ARBA00022723"/>
    </source>
</evidence>
<evidence type="ECO:0000256" key="15">
    <source>
        <dbReference type="SAM" id="MobiDB-lite"/>
    </source>
</evidence>
<evidence type="ECO:0000256" key="13">
    <source>
        <dbReference type="PROSITE-ProRule" id="PRU00235"/>
    </source>
</evidence>
<dbReference type="InterPro" id="IPR000719">
    <property type="entry name" value="Prot_kinase_dom"/>
</dbReference>
<dbReference type="GO" id="GO:0005524">
    <property type="term" value="F:ATP binding"/>
    <property type="evidence" value="ECO:0007669"/>
    <property type="project" value="UniProtKB-UniRule"/>
</dbReference>
<dbReference type="InterPro" id="IPR017441">
    <property type="entry name" value="Protein_kinase_ATP_BS"/>
</dbReference>
<dbReference type="AlphaFoldDB" id="A0AAE1HHQ6"/>
<dbReference type="SUPFAM" id="SSF56112">
    <property type="entry name" value="Protein kinase-like (PK-like)"/>
    <property type="match status" value="1"/>
</dbReference>
<dbReference type="SMART" id="SM00220">
    <property type="entry name" value="S_TKc"/>
    <property type="match status" value="1"/>
</dbReference>
<dbReference type="Pfam" id="PF03184">
    <property type="entry name" value="DDE_1"/>
    <property type="match status" value="1"/>
</dbReference>
<dbReference type="GO" id="GO:0004674">
    <property type="term" value="F:protein serine/threonine kinase activity"/>
    <property type="evidence" value="ECO:0007669"/>
    <property type="project" value="UniProtKB-KW"/>
</dbReference>
<dbReference type="GO" id="GO:0046872">
    <property type="term" value="F:metal ion binding"/>
    <property type="evidence" value="ECO:0007669"/>
    <property type="project" value="UniProtKB-KW"/>
</dbReference>
<evidence type="ECO:0000259" key="16">
    <source>
        <dbReference type="PROSITE" id="PS50011"/>
    </source>
</evidence>
<dbReference type="PROSITE" id="PS00107">
    <property type="entry name" value="PROTEIN_KINASE_ATP"/>
    <property type="match status" value="1"/>
</dbReference>
<keyword evidence="8" id="KW-0479">Metal-binding</keyword>
<feature type="repeat" description="RCC1" evidence="13">
    <location>
        <begin position="439"/>
        <end position="490"/>
    </location>
</feature>
<gene>
    <name evidence="17" type="ORF">KUF71_010118</name>
</gene>
<dbReference type="InterPro" id="IPR004875">
    <property type="entry name" value="DDE_SF_endonuclease_dom"/>
</dbReference>
<evidence type="ECO:0000256" key="4">
    <source>
        <dbReference type="ARBA" id="ARBA00012513"/>
    </source>
</evidence>
<evidence type="ECO:0000256" key="11">
    <source>
        <dbReference type="ARBA" id="ARBA00022840"/>
    </source>
</evidence>
<dbReference type="PANTHER" id="PTHR44535">
    <property type="entry name" value="PROTEIN CBG16200"/>
    <property type="match status" value="1"/>
</dbReference>
<keyword evidence="11 14" id="KW-0067">ATP-binding</keyword>
<comment type="cofactor">
    <cofactor evidence="1">
        <name>Mg(2+)</name>
        <dbReference type="ChEBI" id="CHEBI:18420"/>
    </cofactor>
</comment>
<feature type="repeat" description="RCC1" evidence="13">
    <location>
        <begin position="491"/>
        <end position="542"/>
    </location>
</feature>
<dbReference type="Pfam" id="PF00069">
    <property type="entry name" value="Pkinase"/>
    <property type="match status" value="1"/>
</dbReference>
<dbReference type="InterPro" id="IPR008271">
    <property type="entry name" value="Ser/Thr_kinase_AS"/>
</dbReference>
<evidence type="ECO:0000256" key="10">
    <source>
        <dbReference type="ARBA" id="ARBA00022777"/>
    </source>
</evidence>
<name>A0AAE1HHQ6_9NEOP</name>
<feature type="region of interest" description="Disordered" evidence="15">
    <location>
        <begin position="303"/>
        <end position="323"/>
    </location>
</feature>
<evidence type="ECO:0000256" key="14">
    <source>
        <dbReference type="PROSITE-ProRule" id="PRU10141"/>
    </source>
</evidence>
<dbReference type="InterPro" id="IPR011009">
    <property type="entry name" value="Kinase-like_dom_sf"/>
</dbReference>
<evidence type="ECO:0000313" key="18">
    <source>
        <dbReference type="Proteomes" id="UP001219518"/>
    </source>
</evidence>
<dbReference type="Pfam" id="PF00415">
    <property type="entry name" value="RCC1"/>
    <property type="match status" value="2"/>
</dbReference>
<keyword evidence="6" id="KW-0723">Serine/threonine-protein kinase</keyword>
<dbReference type="EC" id="2.7.11.1" evidence="4"/>
<feature type="compositionally biased region" description="Basic and acidic residues" evidence="15">
    <location>
        <begin position="661"/>
        <end position="674"/>
    </location>
</feature>
<keyword evidence="18" id="KW-1185">Reference proteome</keyword>
<feature type="region of interest" description="Disordered" evidence="15">
    <location>
        <begin position="661"/>
        <end position="685"/>
    </location>
</feature>
<dbReference type="InterPro" id="IPR009091">
    <property type="entry name" value="RCC1/BLIP-II"/>
</dbReference>
<dbReference type="EMBL" id="JAHWGI010001023">
    <property type="protein sequence ID" value="KAK3920881.1"/>
    <property type="molecule type" value="Genomic_DNA"/>
</dbReference>
<keyword evidence="12" id="KW-0460">Magnesium</keyword>
<feature type="domain" description="Protein kinase" evidence="16">
    <location>
        <begin position="18"/>
        <end position="292"/>
    </location>
</feature>
<dbReference type="InterPro" id="IPR051997">
    <property type="entry name" value="STK_NEK"/>
</dbReference>
<feature type="region of interest" description="Disordered" evidence="15">
    <location>
        <begin position="723"/>
        <end position="744"/>
    </location>
</feature>
<evidence type="ECO:0000256" key="9">
    <source>
        <dbReference type="ARBA" id="ARBA00022741"/>
    </source>
</evidence>
<evidence type="ECO:0000256" key="5">
    <source>
        <dbReference type="ARBA" id="ARBA00022490"/>
    </source>
</evidence>
<evidence type="ECO:0000256" key="1">
    <source>
        <dbReference type="ARBA" id="ARBA00001946"/>
    </source>
</evidence>
<accession>A0AAE1HHQ6</accession>
<feature type="compositionally biased region" description="Low complexity" evidence="15">
    <location>
        <begin position="303"/>
        <end position="313"/>
    </location>
</feature>
<dbReference type="PROSITE" id="PS50011">
    <property type="entry name" value="PROTEIN_KINASE_DOM"/>
    <property type="match status" value="1"/>
</dbReference>
<dbReference type="PROSITE" id="PS50012">
    <property type="entry name" value="RCC1_3"/>
    <property type="match status" value="2"/>
</dbReference>
<feature type="compositionally biased region" description="Low complexity" evidence="15">
    <location>
        <begin position="675"/>
        <end position="685"/>
    </location>
</feature>
<evidence type="ECO:0000256" key="7">
    <source>
        <dbReference type="ARBA" id="ARBA00022553"/>
    </source>
</evidence>
<organism evidence="17 18">
    <name type="scientific">Frankliniella fusca</name>
    <dbReference type="NCBI Taxonomy" id="407009"/>
    <lineage>
        <taxon>Eukaryota</taxon>
        <taxon>Metazoa</taxon>
        <taxon>Ecdysozoa</taxon>
        <taxon>Arthropoda</taxon>
        <taxon>Hexapoda</taxon>
        <taxon>Insecta</taxon>
        <taxon>Pterygota</taxon>
        <taxon>Neoptera</taxon>
        <taxon>Paraneoptera</taxon>
        <taxon>Thysanoptera</taxon>
        <taxon>Terebrantia</taxon>
        <taxon>Thripoidea</taxon>
        <taxon>Thripidae</taxon>
        <taxon>Frankliniella</taxon>
    </lineage>
</organism>
<dbReference type="CDD" id="cd08215">
    <property type="entry name" value="STKc_Nek"/>
    <property type="match status" value="1"/>
</dbReference>
<protein>
    <recommendedName>
        <fullName evidence="4">non-specific serine/threonine protein kinase</fullName>
        <ecNumber evidence="4">2.7.11.1</ecNumber>
    </recommendedName>
</protein>
<dbReference type="Gene3D" id="2.130.10.30">
    <property type="entry name" value="Regulator of chromosome condensation 1/beta-lactamase-inhibitor protein II"/>
    <property type="match status" value="1"/>
</dbReference>
<evidence type="ECO:0000256" key="2">
    <source>
        <dbReference type="ARBA" id="ARBA00004496"/>
    </source>
</evidence>
<reference evidence="17" key="2">
    <citation type="journal article" date="2023" name="BMC Genomics">
        <title>Pest status, molecular evolution, and epigenetic factors derived from the genome assembly of Frankliniella fusca, a thysanopteran phytovirus vector.</title>
        <authorList>
            <person name="Catto M.A."/>
            <person name="Labadie P.E."/>
            <person name="Jacobson A.L."/>
            <person name="Kennedy G.G."/>
            <person name="Srinivasan R."/>
            <person name="Hunt B.G."/>
        </authorList>
    </citation>
    <scope>NUCLEOTIDE SEQUENCE</scope>
    <source>
        <strain evidence="17">PL_HMW_Pooled</strain>
    </source>
</reference>
<dbReference type="Gene3D" id="3.30.200.20">
    <property type="entry name" value="Phosphorylase Kinase, domain 1"/>
    <property type="match status" value="1"/>
</dbReference>
<reference evidence="17" key="1">
    <citation type="submission" date="2021-07" db="EMBL/GenBank/DDBJ databases">
        <authorList>
            <person name="Catto M.A."/>
            <person name="Jacobson A."/>
            <person name="Kennedy G."/>
            <person name="Labadie P."/>
            <person name="Hunt B.G."/>
            <person name="Srinivasan R."/>
        </authorList>
    </citation>
    <scope>NUCLEOTIDE SEQUENCE</scope>
    <source>
        <strain evidence="17">PL_HMW_Pooled</strain>
        <tissue evidence="17">Head</tissue>
    </source>
</reference>
<sequence length="1090" mass="117473">MDDPQPEAETGAGGGTRYVKVRTVGKGAFGTAVLYRKEPEGSLVVIKQVPVLELSATERARALNEARVLALLSHRNVVRYLGSWERDGCLLLEMEFAGGGTLAQFLAARAARNAALSERRALTLFAQVASAIRHMHAHSVLHRDLKTENIFLTKDNVVKVGDFGISKVMGTQVQAETVLGTPYYLSPEMASIPGGGSNPLPASPRGKLACEGLQYDQKSDVWALGCVLYELLALRRAFSAPSLPALVRRIVAADYPPPPTRYSAGTRGLLSGLLQTDPGARPSANLIEDQLLPPLQAAANLSSDADSLDGAQGPYARQGPSTARASHLASHQGSTGSVVYELRASGCFVSLTPVPLPARAALRELAVSRTHCVALTQEQVVFTWDVVDWRAGGGASFSAGLESWRKPQHQPQCADTLTGLGITRVGAGDGFSVFASDSGAVLTCGDGAEGCLGHGDYSHCVRPRLVEKLLAADVVALAVGPSHVLALGGDGCLHAWGRGKHGRLGLGHQQDALLPAAVPLPEGAVVRSVHAGPDCSAVVSTAGELLLAGDNSAGKLASHKGLRTQLPGWLGGTGRGPWLRFRAVRLPEPVRDVWLAEDHIVALTDTGKILALGDGAPGPGPPAAGHAQDPRTFTDESSDNETDNSSLKYRRIGDLRTYLKSKEEKRAQEEREKASSSASSSTSTCASPIYAAVTEPVTPMKVKVENEADTSYLNHSDATILMTPSTPFAPRQEPSPEPERATSATTVPLHTGLLSAVDGFDWENVYTLGETALHYKSLPPGTLGQASTVGRKVSCAQYSCMIKMNSLTVAACVNATGAHQLPLLVVGKHPDPRCMKHVRGDLSVVYKSHNPAWLTARIGQDWLDNHFRPEVERRQHATGKAGKVLLLLENRAALRKLVSPENIEIRFLPRGETILKRCLGKPDLLTRLKRGYRSRLLELLCSSQRASSTPAELGIVDLFYADFDLMDAIRLLQDAWEDMSLRELNEVWLPAPAQNVPSGAPGTFSPTVSRPMGTFMTQWWELVEAEEKADLCPKNVINIVEETEHGEEEAEVTYSFETIWKWAQKMPDEIRKSVDSLCNEFYEKYFYKAP</sequence>
<comment type="subcellular location">
    <subcellularLocation>
        <location evidence="2">Cytoplasm</location>
    </subcellularLocation>
</comment>
<dbReference type="Gene3D" id="1.10.510.10">
    <property type="entry name" value="Transferase(Phosphotransferase) domain 1"/>
    <property type="match status" value="1"/>
</dbReference>
<feature type="binding site" evidence="14">
    <location>
        <position position="47"/>
    </location>
    <ligand>
        <name>ATP</name>
        <dbReference type="ChEBI" id="CHEBI:30616"/>
    </ligand>
</feature>
<comment type="caution">
    <text evidence="17">The sequence shown here is derived from an EMBL/GenBank/DDBJ whole genome shotgun (WGS) entry which is preliminary data.</text>
</comment>
<dbReference type="Proteomes" id="UP001219518">
    <property type="component" value="Unassembled WGS sequence"/>
</dbReference>
<keyword evidence="7" id="KW-0597">Phosphoprotein</keyword>
<comment type="similarity">
    <text evidence="3">Belongs to the protein kinase superfamily. NEK Ser/Thr protein kinase family. NIMA subfamily.</text>
</comment>
<evidence type="ECO:0000256" key="6">
    <source>
        <dbReference type="ARBA" id="ARBA00022527"/>
    </source>
</evidence>
<feature type="region of interest" description="Disordered" evidence="15">
    <location>
        <begin position="612"/>
        <end position="649"/>
    </location>
</feature>
<keyword evidence="10 17" id="KW-0418">Kinase</keyword>
<evidence type="ECO:0000256" key="3">
    <source>
        <dbReference type="ARBA" id="ARBA00010886"/>
    </source>
</evidence>
<evidence type="ECO:0000256" key="12">
    <source>
        <dbReference type="ARBA" id="ARBA00022842"/>
    </source>
</evidence>
<keyword evidence="9 14" id="KW-0547">Nucleotide-binding</keyword>
<keyword evidence="5" id="KW-0963">Cytoplasm</keyword>
<dbReference type="PRINTS" id="PR00633">
    <property type="entry name" value="RCCNDNSATION"/>
</dbReference>
<dbReference type="PROSITE" id="PS00108">
    <property type="entry name" value="PROTEIN_KINASE_ST"/>
    <property type="match status" value="1"/>
</dbReference>